<comment type="caution">
    <text evidence="2">The sequence shown here is derived from an EMBL/GenBank/DDBJ whole genome shotgun (WGS) entry which is preliminary data.</text>
</comment>
<gene>
    <name evidence="2" type="ORF">QE152_g32063</name>
</gene>
<dbReference type="Proteomes" id="UP001458880">
    <property type="component" value="Unassembled WGS sequence"/>
</dbReference>
<dbReference type="EMBL" id="JASPKY010000459">
    <property type="protein sequence ID" value="KAK9696205.1"/>
    <property type="molecule type" value="Genomic_DNA"/>
</dbReference>
<organism evidence="2 3">
    <name type="scientific">Popillia japonica</name>
    <name type="common">Japanese beetle</name>
    <dbReference type="NCBI Taxonomy" id="7064"/>
    <lineage>
        <taxon>Eukaryota</taxon>
        <taxon>Metazoa</taxon>
        <taxon>Ecdysozoa</taxon>
        <taxon>Arthropoda</taxon>
        <taxon>Hexapoda</taxon>
        <taxon>Insecta</taxon>
        <taxon>Pterygota</taxon>
        <taxon>Neoptera</taxon>
        <taxon>Endopterygota</taxon>
        <taxon>Coleoptera</taxon>
        <taxon>Polyphaga</taxon>
        <taxon>Scarabaeiformia</taxon>
        <taxon>Scarabaeidae</taxon>
        <taxon>Rutelinae</taxon>
        <taxon>Popillia</taxon>
    </lineage>
</organism>
<name>A0AAW1IZZ4_POPJA</name>
<proteinExistence type="predicted"/>
<evidence type="ECO:0000256" key="1">
    <source>
        <dbReference type="ARBA" id="ARBA00004123"/>
    </source>
</evidence>
<dbReference type="GO" id="GO:0005634">
    <property type="term" value="C:nucleus"/>
    <property type="evidence" value="ECO:0007669"/>
    <property type="project" value="UniProtKB-SubCell"/>
</dbReference>
<sequence>MGRSRWAANLNIDQQKAIVQGRGQGRIHLKLIQQFNVPEQTITNRLKRWKFRGDYIKIRKSTGRPRITDLVTDRNILQSVRRNLRPTATDIAREISTPHKAAPSIRTI</sequence>
<protein>
    <submittedName>
        <fullName evidence="2">Uncharacterized protein</fullName>
    </submittedName>
</protein>
<evidence type="ECO:0000313" key="3">
    <source>
        <dbReference type="Proteomes" id="UP001458880"/>
    </source>
</evidence>
<evidence type="ECO:0000313" key="2">
    <source>
        <dbReference type="EMBL" id="KAK9696205.1"/>
    </source>
</evidence>
<reference evidence="2 3" key="1">
    <citation type="journal article" date="2024" name="BMC Genomics">
        <title>De novo assembly and annotation of Popillia japonica's genome with initial clues to its potential as an invasive pest.</title>
        <authorList>
            <person name="Cucini C."/>
            <person name="Boschi S."/>
            <person name="Funari R."/>
            <person name="Cardaioli E."/>
            <person name="Iannotti N."/>
            <person name="Marturano G."/>
            <person name="Paoli F."/>
            <person name="Bruttini M."/>
            <person name="Carapelli A."/>
            <person name="Frati F."/>
            <person name="Nardi F."/>
        </authorList>
    </citation>
    <scope>NUCLEOTIDE SEQUENCE [LARGE SCALE GENOMIC DNA]</scope>
    <source>
        <strain evidence="2">DMR45628</strain>
    </source>
</reference>
<dbReference type="InterPro" id="IPR009057">
    <property type="entry name" value="Homeodomain-like_sf"/>
</dbReference>
<dbReference type="AlphaFoldDB" id="A0AAW1IZZ4"/>
<comment type="subcellular location">
    <subcellularLocation>
        <location evidence="1">Nucleus</location>
    </subcellularLocation>
</comment>
<accession>A0AAW1IZZ4</accession>
<dbReference type="SUPFAM" id="SSF46689">
    <property type="entry name" value="Homeodomain-like"/>
    <property type="match status" value="1"/>
</dbReference>
<keyword evidence="3" id="KW-1185">Reference proteome</keyword>